<protein>
    <recommendedName>
        <fullName evidence="3">Carboxypeptidase-like protein</fullName>
    </recommendedName>
</protein>
<organism evidence="1 2">
    <name type="scientific">Lacinutrix venerupis</name>
    <dbReference type="NCBI Taxonomy" id="1486034"/>
    <lineage>
        <taxon>Bacteria</taxon>
        <taxon>Pseudomonadati</taxon>
        <taxon>Bacteroidota</taxon>
        <taxon>Flavobacteriia</taxon>
        <taxon>Flavobacteriales</taxon>
        <taxon>Flavobacteriaceae</taxon>
        <taxon>Lacinutrix</taxon>
    </lineage>
</organism>
<proteinExistence type="predicted"/>
<name>A0AAC9LMD6_9FLAO</name>
<dbReference type="InterPro" id="IPR008969">
    <property type="entry name" value="CarboxyPept-like_regulatory"/>
</dbReference>
<evidence type="ECO:0000313" key="1">
    <source>
        <dbReference type="EMBL" id="APY01129.1"/>
    </source>
</evidence>
<evidence type="ECO:0008006" key="3">
    <source>
        <dbReference type="Google" id="ProtNLM"/>
    </source>
</evidence>
<keyword evidence="2" id="KW-1185">Reference proteome</keyword>
<dbReference type="Pfam" id="PF13715">
    <property type="entry name" value="CarbopepD_reg_2"/>
    <property type="match status" value="1"/>
</dbReference>
<dbReference type="AlphaFoldDB" id="A0AAC9LMD6"/>
<dbReference type="SUPFAM" id="SSF49464">
    <property type="entry name" value="Carboxypeptidase regulatory domain-like"/>
    <property type="match status" value="1"/>
</dbReference>
<reference evidence="1 2" key="1">
    <citation type="submission" date="2017-01" db="EMBL/GenBank/DDBJ databases">
        <title>Complete genome of Lacinutrix venerupis DOK2-8 isolated from seawater in Dokdo.</title>
        <authorList>
            <person name="Chi W.-J."/>
            <person name="Kim J.H."/>
        </authorList>
    </citation>
    <scope>NUCLEOTIDE SEQUENCE [LARGE SCALE GENOMIC DNA]</scope>
    <source>
        <strain evidence="1 2">DOK2-8</strain>
    </source>
</reference>
<gene>
    <name evidence="1" type="ORF">BWR22_12690</name>
</gene>
<dbReference type="RefSeq" id="WP_076734033.1">
    <property type="nucleotide sequence ID" value="NZ_CP019352.1"/>
</dbReference>
<dbReference type="EMBL" id="CP019352">
    <property type="protein sequence ID" value="APY01129.1"/>
    <property type="molecule type" value="Genomic_DNA"/>
</dbReference>
<accession>A0AAC9LMD6</accession>
<dbReference type="Proteomes" id="UP000187506">
    <property type="component" value="Chromosome"/>
</dbReference>
<dbReference type="KEGG" id="lvn:BWR22_12690"/>
<sequence>MKHTLSILFFFTATLFLFSQNDSRIEVKGKIIVDLEDLENITIYNTSSNKGTITDSLGNFKLKVALNDEIKISSIQLIPFTTKITDAVIDTKVLKVYLKEYINTLDEVVLLPYDLTGDLATDALDAKVSEPIVFNFESFENFEMPDDYHSKVDNIAVGSQNDRIRYMANGVAILGLVTNWIFKNRNKDKKKAKDTRLETPISNLSQAFENSYFIENYKIPEDKVQAFIAFVEDSQFDSSLLEPKNELKLIEYLHAKSKVFLALKNEEKN</sequence>
<evidence type="ECO:0000313" key="2">
    <source>
        <dbReference type="Proteomes" id="UP000187506"/>
    </source>
</evidence>